<dbReference type="EMBL" id="SBIW01000003">
    <property type="protein sequence ID" value="RWY54260.1"/>
    <property type="molecule type" value="Genomic_DNA"/>
</dbReference>
<keyword evidence="2" id="KW-1185">Reference proteome</keyword>
<proteinExistence type="predicted"/>
<evidence type="ECO:0000313" key="2">
    <source>
        <dbReference type="Proteomes" id="UP000286701"/>
    </source>
</evidence>
<protein>
    <submittedName>
        <fullName evidence="1">Uncharacterized protein</fullName>
    </submittedName>
</protein>
<reference evidence="1 2" key="1">
    <citation type="submission" date="2019-01" db="EMBL/GenBank/DDBJ databases">
        <title>Mucilaginibacter antarcticum sp. nov., isolated from antarctic soil.</title>
        <authorList>
            <person name="Yan Y.-Q."/>
            <person name="Du Z.-J."/>
        </authorList>
    </citation>
    <scope>NUCLEOTIDE SEQUENCE [LARGE SCALE GENOMIC DNA]</scope>
    <source>
        <strain evidence="1 2">F01003</strain>
    </source>
</reference>
<gene>
    <name evidence="1" type="ORF">EPL05_09505</name>
</gene>
<comment type="caution">
    <text evidence="1">The sequence shown here is derived from an EMBL/GenBank/DDBJ whole genome shotgun (WGS) entry which is preliminary data.</text>
</comment>
<name>A0A3S3UTS7_9SPHI</name>
<dbReference type="Proteomes" id="UP000286701">
    <property type="component" value="Unassembled WGS sequence"/>
</dbReference>
<dbReference type="OrthoDB" id="5147465at2"/>
<dbReference type="RefSeq" id="WP_128533695.1">
    <property type="nucleotide sequence ID" value="NZ_SBIW01000003.1"/>
</dbReference>
<organism evidence="1 2">
    <name type="scientific">Mucilaginibacter gilvus</name>
    <dbReference type="NCBI Taxonomy" id="2305909"/>
    <lineage>
        <taxon>Bacteria</taxon>
        <taxon>Pseudomonadati</taxon>
        <taxon>Bacteroidota</taxon>
        <taxon>Sphingobacteriia</taxon>
        <taxon>Sphingobacteriales</taxon>
        <taxon>Sphingobacteriaceae</taxon>
        <taxon>Mucilaginibacter</taxon>
    </lineage>
</organism>
<evidence type="ECO:0000313" key="1">
    <source>
        <dbReference type="EMBL" id="RWY54260.1"/>
    </source>
</evidence>
<accession>A0A3S3UTS7</accession>
<dbReference type="AlphaFoldDB" id="A0A3S3UTS7"/>
<sequence>MELVAIKKTFRVDGGAPCPVIISDDNNLRLIFYGSENATEEERIIGLKFISVFYHSFGPPNGEALDGHPYYDLGLGQFDFCELLNSDLVEKLGKMGRFHPYYNPAAYNTKHHYIIPFKESVFECVSDSFEVSVQEATIYDRAVSIIYQPFKAN</sequence>